<evidence type="ECO:0000256" key="1">
    <source>
        <dbReference type="PROSITE-ProRule" id="PRU00169"/>
    </source>
</evidence>
<dbReference type="PROSITE" id="PS51832">
    <property type="entry name" value="HD_GYP"/>
    <property type="match status" value="1"/>
</dbReference>
<dbReference type="NCBIfam" id="TIGR00277">
    <property type="entry name" value="HDIG"/>
    <property type="match status" value="1"/>
</dbReference>
<dbReference type="SMART" id="SM00448">
    <property type="entry name" value="REC"/>
    <property type="match status" value="1"/>
</dbReference>
<name>A0A2Z5G3L5_9BACT</name>
<keyword evidence="5" id="KW-0378">Hydrolase</keyword>
<dbReference type="RefSeq" id="WP_114208593.1">
    <property type="nucleotide sequence ID" value="NZ_CP030840.1"/>
</dbReference>
<dbReference type="EMBL" id="CP030840">
    <property type="protein sequence ID" value="AXC13659.1"/>
    <property type="molecule type" value="Genomic_DNA"/>
</dbReference>
<keyword evidence="6" id="KW-1185">Reference proteome</keyword>
<dbReference type="GO" id="GO:0016787">
    <property type="term" value="F:hydrolase activity"/>
    <property type="evidence" value="ECO:0007669"/>
    <property type="project" value="UniProtKB-KW"/>
</dbReference>
<dbReference type="PROSITE" id="PS50110">
    <property type="entry name" value="RESPONSE_REGULATORY"/>
    <property type="match status" value="1"/>
</dbReference>
<dbReference type="Gene3D" id="3.40.50.2300">
    <property type="match status" value="1"/>
</dbReference>
<dbReference type="GO" id="GO:0000160">
    <property type="term" value="P:phosphorelay signal transduction system"/>
    <property type="evidence" value="ECO:0007669"/>
    <property type="project" value="InterPro"/>
</dbReference>
<dbReference type="InterPro" id="IPR003607">
    <property type="entry name" value="HD/PDEase_dom"/>
</dbReference>
<dbReference type="PANTHER" id="PTHR45228:SF5">
    <property type="entry name" value="CYCLIC DI-GMP PHOSPHODIESTERASE VC_1348-RELATED"/>
    <property type="match status" value="1"/>
</dbReference>
<dbReference type="OrthoDB" id="9804747at2"/>
<reference evidence="5 6" key="1">
    <citation type="journal article" date="2018" name="Front. Microbiol.">
        <title>Hydrolytic Capabilities as a Key to Environmental Success: Chitinolytic and Cellulolytic Acidobacteria From Acidic Sub-arctic Soils and Boreal Peatlands.</title>
        <authorList>
            <person name="Belova S.E."/>
            <person name="Ravin N.V."/>
            <person name="Pankratov T.A."/>
            <person name="Rakitin A.L."/>
            <person name="Ivanova A.A."/>
            <person name="Beletsky A.V."/>
            <person name="Mardanov A.V."/>
            <person name="Sinninghe Damste J.S."/>
            <person name="Dedysh S.N."/>
        </authorList>
    </citation>
    <scope>NUCLEOTIDE SEQUENCE [LARGE SCALE GENOMIC DNA]</scope>
    <source>
        <strain evidence="5 6">SBC82</strain>
    </source>
</reference>
<dbReference type="InterPro" id="IPR011006">
    <property type="entry name" value="CheY-like_superfamily"/>
</dbReference>
<gene>
    <name evidence="5" type="ORF">ACPOL_4386</name>
</gene>
<dbReference type="Pfam" id="PF13487">
    <property type="entry name" value="HD_5"/>
    <property type="match status" value="1"/>
</dbReference>
<sequence>MPAKRIVIIDDEASSGHKTGSLLEDAGYIPVFVRASSEALQNLNGKVVFDALILDIKGNGALGLELLRRILQLYPDSAVVVISALEDIRVAITAIKAGAYDYLLKPLRTEELLNTVQAAVEHREHGRQLTQERQNLENLVAARTELLRRAITDLERSYDITLEALGNALDLKDAETEGHSKRVTAYAIVLARAMRIDPAEVKIIARGAYLHDIGKMAIPDAILSKPGKLDPAEQAIMREHCLRGYTILKKIPFLEKASEIVFSHQEHFDGSGYSRGLKGEEIPLGARIFAVADALDAITSDRPYRKAQPFANARREIERCSGTQFDPAIVRVFQSLPDQLWEDLRTEVNHPKMSIAVDVPETLRNR</sequence>
<dbReference type="SMART" id="SM00471">
    <property type="entry name" value="HDc"/>
    <property type="match status" value="1"/>
</dbReference>
<keyword evidence="1" id="KW-0597">Phosphoprotein</keyword>
<feature type="domain" description="Response regulatory" evidence="3">
    <location>
        <begin position="5"/>
        <end position="120"/>
    </location>
</feature>
<keyword evidence="2" id="KW-0175">Coiled coil</keyword>
<organism evidence="5 6">
    <name type="scientific">Acidisarcina polymorpha</name>
    <dbReference type="NCBI Taxonomy" id="2211140"/>
    <lineage>
        <taxon>Bacteria</taxon>
        <taxon>Pseudomonadati</taxon>
        <taxon>Acidobacteriota</taxon>
        <taxon>Terriglobia</taxon>
        <taxon>Terriglobales</taxon>
        <taxon>Acidobacteriaceae</taxon>
        <taxon>Acidisarcina</taxon>
    </lineage>
</organism>
<dbReference type="CDD" id="cd00077">
    <property type="entry name" value="HDc"/>
    <property type="match status" value="1"/>
</dbReference>
<dbReference type="KEGG" id="abas:ACPOL_4386"/>
<feature type="coiled-coil region" evidence="2">
    <location>
        <begin position="119"/>
        <end position="149"/>
    </location>
</feature>
<dbReference type="Pfam" id="PF00072">
    <property type="entry name" value="Response_reg"/>
    <property type="match status" value="1"/>
</dbReference>
<feature type="domain" description="HD-GYP" evidence="4">
    <location>
        <begin position="154"/>
        <end position="349"/>
    </location>
</feature>
<dbReference type="Proteomes" id="UP000253606">
    <property type="component" value="Chromosome"/>
</dbReference>
<dbReference type="AlphaFoldDB" id="A0A2Z5G3L5"/>
<evidence type="ECO:0000259" key="4">
    <source>
        <dbReference type="PROSITE" id="PS51832"/>
    </source>
</evidence>
<dbReference type="InterPro" id="IPR037522">
    <property type="entry name" value="HD_GYP_dom"/>
</dbReference>
<evidence type="ECO:0000313" key="6">
    <source>
        <dbReference type="Proteomes" id="UP000253606"/>
    </source>
</evidence>
<evidence type="ECO:0000259" key="3">
    <source>
        <dbReference type="PROSITE" id="PS50110"/>
    </source>
</evidence>
<dbReference type="SUPFAM" id="SSF109604">
    <property type="entry name" value="HD-domain/PDEase-like"/>
    <property type="match status" value="1"/>
</dbReference>
<feature type="modified residue" description="4-aspartylphosphate" evidence="1">
    <location>
        <position position="55"/>
    </location>
</feature>
<dbReference type="InterPro" id="IPR052020">
    <property type="entry name" value="Cyclic_di-GMP/3'3'-cGAMP_PDE"/>
</dbReference>
<dbReference type="InterPro" id="IPR006675">
    <property type="entry name" value="HDIG_dom"/>
</dbReference>
<dbReference type="Gene3D" id="1.10.3210.10">
    <property type="entry name" value="Hypothetical protein af1432"/>
    <property type="match status" value="1"/>
</dbReference>
<dbReference type="PANTHER" id="PTHR45228">
    <property type="entry name" value="CYCLIC DI-GMP PHOSPHODIESTERASE TM_0186-RELATED"/>
    <property type="match status" value="1"/>
</dbReference>
<protein>
    <submittedName>
        <fullName evidence="5">HD-hydrolase domain</fullName>
    </submittedName>
</protein>
<dbReference type="InterPro" id="IPR001789">
    <property type="entry name" value="Sig_transdc_resp-reg_receiver"/>
</dbReference>
<evidence type="ECO:0000313" key="5">
    <source>
        <dbReference type="EMBL" id="AXC13659.1"/>
    </source>
</evidence>
<evidence type="ECO:0000256" key="2">
    <source>
        <dbReference type="SAM" id="Coils"/>
    </source>
</evidence>
<proteinExistence type="predicted"/>
<accession>A0A2Z5G3L5</accession>
<dbReference type="SUPFAM" id="SSF52172">
    <property type="entry name" value="CheY-like"/>
    <property type="match status" value="1"/>
</dbReference>